<dbReference type="InterPro" id="IPR013424">
    <property type="entry name" value="Ice-binding_C"/>
</dbReference>
<reference evidence="3 4" key="1">
    <citation type="submission" date="2017-08" db="EMBL/GenBank/DDBJ databases">
        <title>Complete genome of Colwellia sp. NB097-1, a psychrophile bacterium ioslated from Bering Sea.</title>
        <authorList>
            <person name="Chen X."/>
        </authorList>
    </citation>
    <scope>NUCLEOTIDE SEQUENCE [LARGE SCALE GENOMIC DNA]</scope>
    <source>
        <strain evidence="3 4">NB097-1</strain>
    </source>
</reference>
<feature type="signal peptide" evidence="1">
    <location>
        <begin position="1"/>
        <end position="34"/>
    </location>
</feature>
<keyword evidence="1" id="KW-0732">Signal</keyword>
<proteinExistence type="predicted"/>
<dbReference type="Pfam" id="PF07589">
    <property type="entry name" value="PEP-CTERM"/>
    <property type="match status" value="1"/>
</dbReference>
<keyword evidence="4" id="KW-1185">Reference proteome</keyword>
<dbReference type="AlphaFoldDB" id="A0A222G7P6"/>
<dbReference type="OrthoDB" id="6225639at2"/>
<feature type="domain" description="Ice-binding protein C-terminal" evidence="2">
    <location>
        <begin position="204"/>
        <end position="227"/>
    </location>
</feature>
<organism evidence="3 4">
    <name type="scientific">Cognaticolwellia beringensis</name>
    <dbReference type="NCBI Taxonomy" id="1967665"/>
    <lineage>
        <taxon>Bacteria</taxon>
        <taxon>Pseudomonadati</taxon>
        <taxon>Pseudomonadota</taxon>
        <taxon>Gammaproteobacteria</taxon>
        <taxon>Alteromonadales</taxon>
        <taxon>Colwelliaceae</taxon>
        <taxon>Cognaticolwellia</taxon>
    </lineage>
</organism>
<feature type="chain" id="PRO_5013279342" evidence="1">
    <location>
        <begin position="35"/>
        <end position="231"/>
    </location>
</feature>
<evidence type="ECO:0000313" key="3">
    <source>
        <dbReference type="EMBL" id="ASP47752.1"/>
    </source>
</evidence>
<dbReference type="EMBL" id="CP020465">
    <property type="protein sequence ID" value="ASP47752.1"/>
    <property type="molecule type" value="Genomic_DNA"/>
</dbReference>
<evidence type="ECO:0000259" key="2">
    <source>
        <dbReference type="Pfam" id="PF07589"/>
    </source>
</evidence>
<dbReference type="NCBIfam" id="TIGR02595">
    <property type="entry name" value="PEP_CTERM"/>
    <property type="match status" value="1"/>
</dbReference>
<dbReference type="KEGG" id="cber:B5D82_08300"/>
<dbReference type="RefSeq" id="WP_081150688.1">
    <property type="nucleotide sequence ID" value="NZ_CP020465.1"/>
</dbReference>
<gene>
    <name evidence="3" type="ORF">B5D82_08300</name>
</gene>
<protein>
    <submittedName>
        <fullName evidence="3">PEP-CTERM sorting domain-containing protein</fullName>
    </submittedName>
</protein>
<name>A0A222G7P6_9GAMM</name>
<evidence type="ECO:0000313" key="4">
    <source>
        <dbReference type="Proteomes" id="UP000202259"/>
    </source>
</evidence>
<sequence>MNNNKNIVQKVKNSIWSRVVLGAMLVGMSMSSQASLVGFDLQDSPDISALSLETEYDATSDEFTAKGYSSELNYNGFTYQLSGFGQDYELEATIDDNGVFTSGSISIGGWLTGKDGSGDNIALPTGYTQSSNNTLVTGVLSQFGFENSGTLYFLFEVTGGDAAGFFGGINSIGAIILASSGFSGDWMSDFSSNSALSDNGLRVAVPEPTSMWLLGSGILGLAGFSRRKKNK</sequence>
<evidence type="ECO:0000256" key="1">
    <source>
        <dbReference type="SAM" id="SignalP"/>
    </source>
</evidence>
<accession>A0A222G7P6</accession>
<dbReference type="Proteomes" id="UP000202259">
    <property type="component" value="Chromosome"/>
</dbReference>